<name>A0A224Y4J3_9HEMI</name>
<reference evidence="1" key="1">
    <citation type="journal article" date="2018" name="PLoS Negl. Trop. Dis.">
        <title>An insight into the salivary gland and fat body transcriptome of Panstrongylus lignarius (Hemiptera: Heteroptera), the main vector of Chagas disease in Peru.</title>
        <authorList>
            <person name="Nevoa J.C."/>
            <person name="Mendes M.T."/>
            <person name="da Silva M.V."/>
            <person name="Soares S.C."/>
            <person name="Oliveira C.J.F."/>
            <person name="Ribeiro J.M.C."/>
        </authorList>
    </citation>
    <scope>NUCLEOTIDE SEQUENCE</scope>
</reference>
<dbReference type="AlphaFoldDB" id="A0A224Y4J3"/>
<proteinExistence type="predicted"/>
<protein>
    <submittedName>
        <fullName evidence="1">Uncharacterized protein</fullName>
    </submittedName>
</protein>
<sequence length="79" mass="8765">MGGATLYPKPLQLLAQNLALIFLNAPSSLSNEIPSLAFCQALIPDLGRMDECAHWICNCHPYISLHLAFLQTVPHFFVQ</sequence>
<dbReference type="EMBL" id="GFTR01000813">
    <property type="protein sequence ID" value="JAW15613.1"/>
    <property type="molecule type" value="Transcribed_RNA"/>
</dbReference>
<accession>A0A224Y4J3</accession>
<organism evidence="1">
    <name type="scientific">Panstrongylus lignarius</name>
    <dbReference type="NCBI Taxonomy" id="156445"/>
    <lineage>
        <taxon>Eukaryota</taxon>
        <taxon>Metazoa</taxon>
        <taxon>Ecdysozoa</taxon>
        <taxon>Arthropoda</taxon>
        <taxon>Hexapoda</taxon>
        <taxon>Insecta</taxon>
        <taxon>Pterygota</taxon>
        <taxon>Neoptera</taxon>
        <taxon>Paraneoptera</taxon>
        <taxon>Hemiptera</taxon>
        <taxon>Heteroptera</taxon>
        <taxon>Panheteroptera</taxon>
        <taxon>Cimicomorpha</taxon>
        <taxon>Reduviidae</taxon>
        <taxon>Triatominae</taxon>
        <taxon>Panstrongylus</taxon>
    </lineage>
</organism>
<evidence type="ECO:0000313" key="1">
    <source>
        <dbReference type="EMBL" id="JAW15613.1"/>
    </source>
</evidence>